<dbReference type="EMBL" id="QRDZ01000021">
    <property type="protein sequence ID" value="RED65135.1"/>
    <property type="molecule type" value="Genomic_DNA"/>
</dbReference>
<evidence type="ECO:0000259" key="3">
    <source>
        <dbReference type="PROSITE" id="PS50983"/>
    </source>
</evidence>
<sequence length="83" mass="8330">MKKGYVLICLLLLVFTVACGANNANNASSASGANDGNGQQPVAEGSQGAAESSAAQEKRIVSLSIPHTSNLLALGIKPYGAVT</sequence>
<accession>A0A3D9ITV4</accession>
<name>A0A3D9ITV4_9BACL</name>
<reference evidence="4 5" key="1">
    <citation type="submission" date="2018-07" db="EMBL/GenBank/DDBJ databases">
        <title>Genomic Encyclopedia of Type Strains, Phase III (KMG-III): the genomes of soil and plant-associated and newly described type strains.</title>
        <authorList>
            <person name="Whitman W."/>
        </authorList>
    </citation>
    <scope>NUCLEOTIDE SEQUENCE [LARGE SCALE GENOMIC DNA]</scope>
    <source>
        <strain evidence="4 5">CECT 7287</strain>
    </source>
</reference>
<organism evidence="4 5">
    <name type="scientific">Cohnella phaseoli</name>
    <dbReference type="NCBI Taxonomy" id="456490"/>
    <lineage>
        <taxon>Bacteria</taxon>
        <taxon>Bacillati</taxon>
        <taxon>Bacillota</taxon>
        <taxon>Bacilli</taxon>
        <taxon>Bacillales</taxon>
        <taxon>Paenibacillaceae</taxon>
        <taxon>Cohnella</taxon>
    </lineage>
</organism>
<feature type="chain" id="PRO_5039412285" description="Fe/B12 periplasmic-binding domain-containing protein" evidence="2">
    <location>
        <begin position="21"/>
        <end position="83"/>
    </location>
</feature>
<keyword evidence="2" id="KW-0732">Signal</keyword>
<evidence type="ECO:0000256" key="1">
    <source>
        <dbReference type="SAM" id="MobiDB-lite"/>
    </source>
</evidence>
<dbReference type="PROSITE" id="PS50983">
    <property type="entry name" value="FE_B12_PBP"/>
    <property type="match status" value="1"/>
</dbReference>
<keyword evidence="5" id="KW-1185">Reference proteome</keyword>
<dbReference type="RefSeq" id="WP_116063066.1">
    <property type="nucleotide sequence ID" value="NZ_QRDZ01000021.1"/>
</dbReference>
<gene>
    <name evidence="4" type="ORF">DFP98_12126</name>
</gene>
<dbReference type="PROSITE" id="PS51257">
    <property type="entry name" value="PROKAR_LIPOPROTEIN"/>
    <property type="match status" value="1"/>
</dbReference>
<dbReference type="InterPro" id="IPR002491">
    <property type="entry name" value="ABC_transptr_periplasmic_BD"/>
</dbReference>
<feature type="signal peptide" evidence="2">
    <location>
        <begin position="1"/>
        <end position="20"/>
    </location>
</feature>
<evidence type="ECO:0000313" key="4">
    <source>
        <dbReference type="EMBL" id="RED65135.1"/>
    </source>
</evidence>
<feature type="domain" description="Fe/B12 periplasmic-binding" evidence="3">
    <location>
        <begin position="59"/>
        <end position="83"/>
    </location>
</feature>
<dbReference type="Proteomes" id="UP000256977">
    <property type="component" value="Unassembled WGS sequence"/>
</dbReference>
<dbReference type="AlphaFoldDB" id="A0A3D9ITV4"/>
<evidence type="ECO:0000313" key="5">
    <source>
        <dbReference type="Proteomes" id="UP000256977"/>
    </source>
</evidence>
<feature type="region of interest" description="Disordered" evidence="1">
    <location>
        <begin position="28"/>
        <end position="54"/>
    </location>
</feature>
<evidence type="ECO:0000256" key="2">
    <source>
        <dbReference type="SAM" id="SignalP"/>
    </source>
</evidence>
<proteinExistence type="predicted"/>
<protein>
    <recommendedName>
        <fullName evidence="3">Fe/B12 periplasmic-binding domain-containing protein</fullName>
    </recommendedName>
</protein>
<comment type="caution">
    <text evidence="4">The sequence shown here is derived from an EMBL/GenBank/DDBJ whole genome shotgun (WGS) entry which is preliminary data.</text>
</comment>